<evidence type="ECO:0000313" key="3">
    <source>
        <dbReference type="Proteomes" id="UP000029707"/>
    </source>
</evidence>
<evidence type="ECO:0008006" key="4">
    <source>
        <dbReference type="Google" id="ProtNLM"/>
    </source>
</evidence>
<dbReference type="EMBL" id="JRMQ02000013">
    <property type="protein sequence ID" value="TLE00306.1"/>
    <property type="molecule type" value="Genomic_DNA"/>
</dbReference>
<name>A0A4U8TJN3_9HELI</name>
<keyword evidence="1" id="KW-0732">Signal</keyword>
<protein>
    <recommendedName>
        <fullName evidence="4">Outer membrane beta-barrel protein</fullName>
    </recommendedName>
</protein>
<feature type="signal peptide" evidence="1">
    <location>
        <begin position="1"/>
        <end position="21"/>
    </location>
</feature>
<proteinExistence type="predicted"/>
<gene>
    <name evidence="2" type="ORF">LS65_008280</name>
</gene>
<feature type="chain" id="PRO_5020741055" description="Outer membrane beta-barrel protein" evidence="1">
    <location>
        <begin position="22"/>
        <end position="257"/>
    </location>
</feature>
<comment type="caution">
    <text evidence="2">The sequence shown here is derived from an EMBL/GenBank/DDBJ whole genome shotgun (WGS) entry which is preliminary data.</text>
</comment>
<organism evidence="2 3">
    <name type="scientific">Helicobacter japonicus</name>
    <dbReference type="NCBI Taxonomy" id="425400"/>
    <lineage>
        <taxon>Bacteria</taxon>
        <taxon>Pseudomonadati</taxon>
        <taxon>Campylobacterota</taxon>
        <taxon>Epsilonproteobacteria</taxon>
        <taxon>Campylobacterales</taxon>
        <taxon>Helicobacteraceae</taxon>
        <taxon>Helicobacter</taxon>
    </lineage>
</organism>
<reference evidence="2 3" key="1">
    <citation type="journal article" date="2014" name="Genome Announc.">
        <title>Draft genome sequences of eight enterohepatic helicobacter species isolated from both laboratory and wild rodents.</title>
        <authorList>
            <person name="Sheh A."/>
            <person name="Shen Z."/>
            <person name="Fox J.G."/>
        </authorList>
    </citation>
    <scope>NUCLEOTIDE SEQUENCE [LARGE SCALE GENOMIC DNA]</scope>
    <source>
        <strain evidence="2 3">MIT 01-6451</strain>
    </source>
</reference>
<sequence>MRKFFSLFVLLSLVTSLYSCQPMLGGCYNIQMGLGAYVNNQFFNPSTLTNVGGYVTPRLAWWNKRWHTGLEANFGIAKVKGDSTKALYFFENDKHTNSGIINASIFGGVNLGTLQSPIFLDMLLFTHFNIYDQSTRSIENGYLYTGMQLSHIVYMSDFWNLEWGLGYGYMLLGFYDINMSANIPYPYTIPTRVQSQPNHLLKAYTTLTMGRTYYMRLNIMYFTPQDSKSFALYSDNMKFSHKGDIMVGLEFGWNLKY</sequence>
<dbReference type="RefSeq" id="WP_034361219.1">
    <property type="nucleotide sequence ID" value="NZ_CAJUDB010000025.1"/>
</dbReference>
<accession>A0A4U8TJN3</accession>
<keyword evidence="3" id="KW-1185">Reference proteome</keyword>
<dbReference type="AlphaFoldDB" id="A0A4U8TJN3"/>
<evidence type="ECO:0000256" key="1">
    <source>
        <dbReference type="SAM" id="SignalP"/>
    </source>
</evidence>
<dbReference type="STRING" id="425400.LS65_03130"/>
<evidence type="ECO:0000313" key="2">
    <source>
        <dbReference type="EMBL" id="TLE00306.1"/>
    </source>
</evidence>
<dbReference type="Proteomes" id="UP000029707">
    <property type="component" value="Unassembled WGS sequence"/>
</dbReference>
<dbReference type="PROSITE" id="PS51257">
    <property type="entry name" value="PROKAR_LIPOPROTEIN"/>
    <property type="match status" value="1"/>
</dbReference>